<dbReference type="Proteomes" id="UP001272242">
    <property type="component" value="Unassembled WGS sequence"/>
</dbReference>
<comment type="caution">
    <text evidence="1">The sequence shown here is derived from an EMBL/GenBank/DDBJ whole genome shotgun (WGS) entry which is preliminary data.</text>
</comment>
<sequence>MCTLTVVPLPSGAVQVAFNRDESRARPAGLPPRVCQFGARAAALPTDPVSGGTWLAVNDAGLALAVLNVNPPARARPPLRPARSRGAVVPALLECESPSAALAACERLDYRAFAPFRLVLVGQGVVADVRWDGREPMVMSRLVGRSPQMFTSSGLGDHLVEGVRRERFAEMFAGAPETWGEAQYAFHRHRWPGREHLSVNMSRADARTVSYAVLDVREADALFTYRAGAPDQPAAVTTTRLPLAAGAA</sequence>
<evidence type="ECO:0000313" key="2">
    <source>
        <dbReference type="Proteomes" id="UP001272242"/>
    </source>
</evidence>
<keyword evidence="2" id="KW-1185">Reference proteome</keyword>
<protein>
    <submittedName>
        <fullName evidence="1">NRDE family protein</fullName>
    </submittedName>
</protein>
<organism evidence="1 2">
    <name type="scientific">Gemmata algarum</name>
    <dbReference type="NCBI Taxonomy" id="2975278"/>
    <lineage>
        <taxon>Bacteria</taxon>
        <taxon>Pseudomonadati</taxon>
        <taxon>Planctomycetota</taxon>
        <taxon>Planctomycetia</taxon>
        <taxon>Gemmatales</taxon>
        <taxon>Gemmataceae</taxon>
        <taxon>Gemmata</taxon>
    </lineage>
</organism>
<evidence type="ECO:0000313" key="1">
    <source>
        <dbReference type="EMBL" id="MDY3558766.1"/>
    </source>
</evidence>
<dbReference type="RefSeq" id="WP_320685646.1">
    <property type="nucleotide sequence ID" value="NZ_JAXBLV010000056.1"/>
</dbReference>
<reference evidence="2" key="1">
    <citation type="journal article" date="2023" name="Mar. Drugs">
        <title>Gemmata algarum, a Novel Planctomycete Isolated from an Algal Mat, Displays Antimicrobial Activity.</title>
        <authorList>
            <person name="Kumar G."/>
            <person name="Kallscheuer N."/>
            <person name="Kashif M."/>
            <person name="Ahamad S."/>
            <person name="Jagadeeshwari U."/>
            <person name="Pannikurungottu S."/>
            <person name="Haufschild T."/>
            <person name="Kabuu M."/>
            <person name="Sasikala C."/>
            <person name="Jogler C."/>
            <person name="Ramana C."/>
        </authorList>
    </citation>
    <scope>NUCLEOTIDE SEQUENCE [LARGE SCALE GENOMIC DNA]</scope>
    <source>
        <strain evidence="2">JC673</strain>
    </source>
</reference>
<dbReference type="InterPro" id="IPR008551">
    <property type="entry name" value="TANGO2"/>
</dbReference>
<gene>
    <name evidence="1" type="ORF">R5W23_005923</name>
</gene>
<accession>A0ABU5EUG8</accession>
<proteinExistence type="predicted"/>
<dbReference type="EMBL" id="JAXBLV010000056">
    <property type="protein sequence ID" value="MDY3558766.1"/>
    <property type="molecule type" value="Genomic_DNA"/>
</dbReference>
<name>A0ABU5EUG8_9BACT</name>
<dbReference type="Pfam" id="PF05742">
    <property type="entry name" value="TANGO2"/>
    <property type="match status" value="1"/>
</dbReference>